<organism evidence="4 5">
    <name type="scientific">Sphingobium yanoikuyae</name>
    <name type="common">Sphingomonas yanoikuyae</name>
    <dbReference type="NCBI Taxonomy" id="13690"/>
    <lineage>
        <taxon>Bacteria</taxon>
        <taxon>Pseudomonadati</taxon>
        <taxon>Pseudomonadota</taxon>
        <taxon>Alphaproteobacteria</taxon>
        <taxon>Sphingomonadales</taxon>
        <taxon>Sphingomonadaceae</taxon>
        <taxon>Sphingobium</taxon>
    </lineage>
</organism>
<geneLocation type="plasmid" evidence="6">
    <name>pses189</name>
</geneLocation>
<dbReference type="Proteomes" id="UP000037029">
    <property type="component" value="Plasmid pses189"/>
</dbReference>
<keyword evidence="3" id="KW-0614">Plasmid</keyword>
<dbReference type="EMBL" id="CP020927">
    <property type="protein sequence ID" value="ATP22045.1"/>
    <property type="molecule type" value="Genomic_DNA"/>
</dbReference>
<name>A0A084E708_SPHYA</name>
<feature type="region of interest" description="Disordered" evidence="1">
    <location>
        <begin position="28"/>
        <end position="71"/>
    </location>
</feature>
<accession>A0A084E708</accession>
<protein>
    <submittedName>
        <fullName evidence="4">Conjugal transfer mating pair stabilization protein TraN</fullName>
    </submittedName>
    <submittedName>
        <fullName evidence="3">Conjugal transfer protein TraN</fullName>
    </submittedName>
</protein>
<geneLocation type="plasmid" evidence="3">
    <name>pSES189</name>
</geneLocation>
<dbReference type="NCBIfam" id="NF009013">
    <property type="entry name" value="PRK12355.2-4"/>
    <property type="match status" value="1"/>
</dbReference>
<gene>
    <name evidence="3" type="ORF">BV87_26755</name>
    <name evidence="4" type="ORF">CP98_04945</name>
</gene>
<dbReference type="EMBL" id="JGVR01000055">
    <property type="protein sequence ID" value="KEZ13750.1"/>
    <property type="molecule type" value="Genomic_DNA"/>
</dbReference>
<sequence>MRGQVSCLGAAILLALGSPAAAQMTLDEARQQGKDMGSEKRRDTTLVPSSDAQAAAVPGFSGTNLPEGSYFSDPERLEAAAQATKSSSQPYRITTDADHTRATFSNSEVLTTTARATAVENDPSTYLEGEDYSSNGGSCAPLPPAPGSTGYYEATCNAGEKVDEETRTCPVSLSVRADRRTIYTYYAGRLRTNPQDGGPYPARAAFDDEIGSGVCWESRPIDYCGSMAAYGYTAAKDCRRLGHTAVEVKCSAEAQGITPGFFHPGTVVSTGNYWLTKQDEPAVPVITRNEGMCAGNAADANCTLQGEVCTSSDPVTRIVDGIAVTQPCWAWERTYQCNRISSASDCGELETNRQCTYLRTECLDEDPDGGACKVTEKIYRCPTPSSPGETAPQYICGNDVYCINGECEPIVREASTEFKDALVALHSIDQAGSEFDEANLTVFKGARETCHKPVFGLINCCAGKSSGLLTAAAGIGALAGGPTAIAALATPFLALFACSQSEMRLDIKDRMGFCHKLGTYCSSSFLGICKTKRTAYCCFESKLSRILQEQGRIQLGKPWGAPKSEQCRGFTIEEFARLDLSKMDFTEVYKEFMDAAKLPDEVETMRQIQDKINNYYELHGTGG</sequence>
<dbReference type="AlphaFoldDB" id="A0A084E708"/>
<evidence type="ECO:0000313" key="4">
    <source>
        <dbReference type="EMBL" id="KEZ13750.1"/>
    </source>
</evidence>
<feature type="compositionally biased region" description="Basic and acidic residues" evidence="1">
    <location>
        <begin position="28"/>
        <end position="44"/>
    </location>
</feature>
<evidence type="ECO:0000313" key="3">
    <source>
        <dbReference type="EMBL" id="ATP22045.1"/>
    </source>
</evidence>
<feature type="chain" id="PRO_5015028959" evidence="2">
    <location>
        <begin position="23"/>
        <end position="623"/>
    </location>
</feature>
<evidence type="ECO:0000256" key="2">
    <source>
        <dbReference type="SAM" id="SignalP"/>
    </source>
</evidence>
<feature type="signal peptide" evidence="2">
    <location>
        <begin position="1"/>
        <end position="22"/>
    </location>
</feature>
<evidence type="ECO:0000313" key="6">
    <source>
        <dbReference type="Proteomes" id="UP000037029"/>
    </source>
</evidence>
<dbReference type="PATRIC" id="fig|13690.10.peg.5112"/>
<reference evidence="4 5" key="1">
    <citation type="submission" date="2014-03" db="EMBL/GenBank/DDBJ databases">
        <title>Genome sequence of Sphingobium yanoikuyae B1.</title>
        <authorList>
            <person name="Gan H.M."/>
            <person name="Gan H.Y."/>
            <person name="Savka M.A."/>
        </authorList>
    </citation>
    <scope>NUCLEOTIDE SEQUENCE [LARGE SCALE GENOMIC DNA]</scope>
    <source>
        <strain evidence="4 5">B1</strain>
    </source>
</reference>
<dbReference type="RefSeq" id="WP_026109444.1">
    <property type="nucleotide sequence ID" value="NZ_CP020927.1"/>
</dbReference>
<keyword evidence="2" id="KW-0732">Signal</keyword>
<evidence type="ECO:0000256" key="1">
    <source>
        <dbReference type="SAM" id="MobiDB-lite"/>
    </source>
</evidence>
<dbReference type="Pfam" id="PF06986">
    <property type="entry name" value="F_T4SS_TraN"/>
    <property type="match status" value="1"/>
</dbReference>
<dbReference type="Proteomes" id="UP000028534">
    <property type="component" value="Unassembled WGS sequence"/>
</dbReference>
<dbReference type="InterPro" id="IPR014121">
    <property type="entry name" value="TraN_Ftype"/>
</dbReference>
<proteinExistence type="predicted"/>
<dbReference type="eggNOG" id="ENOG502Z9Z1">
    <property type="taxonomic scope" value="Bacteria"/>
</dbReference>
<reference evidence="3 6" key="2">
    <citation type="submission" date="2017-04" db="EMBL/GenBank/DDBJ databases">
        <title>Characterization, genome and methylation analysis of a phthalic acid esters degrading strain Sphingobium yanoikuyae SHJ.</title>
        <authorList>
            <person name="Feng L."/>
        </authorList>
    </citation>
    <scope>NUCLEOTIDE SEQUENCE [LARGE SCALE GENOMIC DNA]</scope>
    <source>
        <strain evidence="3 6">SHJ</strain>
        <plasmid evidence="6">Plasmid pses189</plasmid>
        <plasmid evidence="3">pSES189</plasmid>
    </source>
</reference>
<evidence type="ECO:0000313" key="5">
    <source>
        <dbReference type="Proteomes" id="UP000028534"/>
    </source>
</evidence>